<evidence type="ECO:0000313" key="3">
    <source>
        <dbReference type="Proteomes" id="UP000177798"/>
    </source>
</evidence>
<feature type="region of interest" description="Disordered" evidence="1">
    <location>
        <begin position="1"/>
        <end position="24"/>
    </location>
</feature>
<gene>
    <name evidence="2" type="ORF">sscle_14g099240</name>
</gene>
<dbReference type="EMBL" id="CP017827">
    <property type="protein sequence ID" value="APA15154.1"/>
    <property type="molecule type" value="Genomic_DNA"/>
</dbReference>
<protein>
    <submittedName>
        <fullName evidence="2">Uncharacterized protein</fullName>
    </submittedName>
</protein>
<reference evidence="3" key="1">
    <citation type="journal article" date="2017" name="Genome Biol. Evol.">
        <title>The complete genome sequence of the phytopathogenic fungus Sclerotinia sclerotiorum reveals insights into the genome architecture of broad host range pathogens.</title>
        <authorList>
            <person name="Derbyshire M."/>
            <person name="Denton-Giles M."/>
            <person name="Hegedus D."/>
            <person name="Seifbarghy S."/>
            <person name="Rollins J."/>
            <person name="van Kan J."/>
            <person name="Seidl M.F."/>
            <person name="Faino L."/>
            <person name="Mbengue M."/>
            <person name="Navaud O."/>
            <person name="Raffaele S."/>
            <person name="Hammond-Kosack K."/>
            <person name="Heard S."/>
            <person name="Oliver R."/>
        </authorList>
    </citation>
    <scope>NUCLEOTIDE SEQUENCE [LARGE SCALE GENOMIC DNA]</scope>
    <source>
        <strain evidence="3">ATCC 18683 / 1980 / Ss-1</strain>
    </source>
</reference>
<dbReference type="OrthoDB" id="3495520at2759"/>
<accession>A0A1D9QJP5</accession>
<dbReference type="RefSeq" id="XP_001589990.1">
    <property type="nucleotide sequence ID" value="XM_001589940.1"/>
</dbReference>
<name>A0A1D9QJP5_SCLS1</name>
<dbReference type="KEGG" id="ssl:SS1G_08754"/>
<evidence type="ECO:0000256" key="1">
    <source>
        <dbReference type="SAM" id="MobiDB-lite"/>
    </source>
</evidence>
<sequence>MSNFHDRSSGMDGHPSTPNPLALSRDESISRVEVAIVTDRPPIGEVLSLETDHPDWTIGYASLGGGTKVADPGSLYYGFMSEVLRHPALNINDTSNWSYYNFYSKIVANRQNNTGPGAVGPVASSIVSAKAGAIIITVLSPEAEVDRYIPRLPIGELMYQSWRDTCHEDDTLEAGYHLSDLKYIICGPIVNQGMHDTIRDVLGRTGYSSREIKRGVQTTFSLINSNPGLFQMLMETDIGKLVAGMCKNHPRSLLAKQVSNIHVWSHVPGSDTGGLLIFELELV</sequence>
<proteinExistence type="predicted"/>
<dbReference type="VEuPathDB" id="FungiDB:sscle_14g099240"/>
<evidence type="ECO:0000313" key="2">
    <source>
        <dbReference type="EMBL" id="APA15154.1"/>
    </source>
</evidence>
<organism evidence="2 3">
    <name type="scientific">Sclerotinia sclerotiorum (strain ATCC 18683 / 1980 / Ss-1)</name>
    <name type="common">White mold</name>
    <name type="synonym">Whetzelinia sclerotiorum</name>
    <dbReference type="NCBI Taxonomy" id="665079"/>
    <lineage>
        <taxon>Eukaryota</taxon>
        <taxon>Fungi</taxon>
        <taxon>Dikarya</taxon>
        <taxon>Ascomycota</taxon>
        <taxon>Pezizomycotina</taxon>
        <taxon>Leotiomycetes</taxon>
        <taxon>Helotiales</taxon>
        <taxon>Sclerotiniaceae</taxon>
        <taxon>Sclerotinia</taxon>
    </lineage>
</organism>
<dbReference type="AlphaFoldDB" id="A0A1D9QJP5"/>
<dbReference type="Proteomes" id="UP000177798">
    <property type="component" value="Chromosome 14"/>
</dbReference>